<evidence type="ECO:0000313" key="8">
    <source>
        <dbReference type="EMBL" id="MBF4802831.1"/>
    </source>
</evidence>
<evidence type="ECO:0000256" key="2">
    <source>
        <dbReference type="ARBA" id="ARBA00022475"/>
    </source>
</evidence>
<feature type="transmembrane region" description="Helical" evidence="6">
    <location>
        <begin position="236"/>
        <end position="259"/>
    </location>
</feature>
<evidence type="ECO:0000256" key="1">
    <source>
        <dbReference type="ARBA" id="ARBA00004651"/>
    </source>
</evidence>
<keyword evidence="4 6" id="KW-1133">Transmembrane helix</keyword>
<comment type="caution">
    <text evidence="8">The sequence shown here is derived from an EMBL/GenBank/DDBJ whole genome shotgun (WGS) entry which is preliminary data.</text>
</comment>
<feature type="transmembrane region" description="Helical" evidence="6">
    <location>
        <begin position="157"/>
        <end position="179"/>
    </location>
</feature>
<feature type="transmembrane region" description="Helical" evidence="6">
    <location>
        <begin position="573"/>
        <end position="595"/>
    </location>
</feature>
<feature type="transmembrane region" description="Helical" evidence="6">
    <location>
        <begin position="54"/>
        <end position="79"/>
    </location>
</feature>
<comment type="subcellular location">
    <subcellularLocation>
        <location evidence="1">Cell membrane</location>
        <topology evidence="1">Multi-pass membrane protein</topology>
    </subcellularLocation>
</comment>
<protein>
    <submittedName>
        <fullName evidence="8">ABC transporter permease</fullName>
    </submittedName>
</protein>
<dbReference type="InterPro" id="IPR003838">
    <property type="entry name" value="ABC3_permease_C"/>
</dbReference>
<feature type="transmembrane region" description="Helical" evidence="6">
    <location>
        <begin position="631"/>
        <end position="655"/>
    </location>
</feature>
<feature type="transmembrane region" description="Helical" evidence="6">
    <location>
        <begin position="112"/>
        <end position="137"/>
    </location>
</feature>
<keyword evidence="3 6" id="KW-0812">Transmembrane</keyword>
<dbReference type="PANTHER" id="PTHR46795:SF3">
    <property type="entry name" value="ABC TRANSPORTER PERMEASE"/>
    <property type="match status" value="1"/>
</dbReference>
<dbReference type="InterPro" id="IPR027022">
    <property type="entry name" value="ABC_permease_BceB-typ"/>
</dbReference>
<evidence type="ECO:0000256" key="6">
    <source>
        <dbReference type="SAM" id="Phobius"/>
    </source>
</evidence>
<reference evidence="8" key="1">
    <citation type="submission" date="2020-04" db="EMBL/GenBank/DDBJ databases">
        <title>Deep metagenomics examines the oral microbiome during advanced dental caries in children, revealing novel taxa and co-occurrences with host molecules.</title>
        <authorList>
            <person name="Baker J.L."/>
            <person name="Morton J.T."/>
            <person name="Dinis M."/>
            <person name="Alvarez R."/>
            <person name="Tran N.C."/>
            <person name="Knight R."/>
            <person name="Edlund A."/>
        </authorList>
    </citation>
    <scope>NUCLEOTIDE SEQUENCE</scope>
    <source>
        <strain evidence="8">JCVI_3_bin.11</strain>
    </source>
</reference>
<dbReference type="PANTHER" id="PTHR46795">
    <property type="entry name" value="ABC TRANSPORTER PERMEASE-RELATED-RELATED"/>
    <property type="match status" value="1"/>
</dbReference>
<name>A0A9D5X3E4_9ACTN</name>
<feature type="transmembrane region" description="Helical" evidence="6">
    <location>
        <begin position="667"/>
        <end position="689"/>
    </location>
</feature>
<keyword evidence="2" id="KW-1003">Cell membrane</keyword>
<dbReference type="GO" id="GO:0005886">
    <property type="term" value="C:plasma membrane"/>
    <property type="evidence" value="ECO:0007669"/>
    <property type="project" value="UniProtKB-SubCell"/>
</dbReference>
<sequence length="701" mass="76835">MYSKIALGNVKKSLRDFSIYFLTLAVGVALFYSFNSITQQSMVLDLSEDQRRIVQLLSNTISGVSVFLAVIMGFLVVYANQFLIRRRKKEFGMYQILGMTKRNVSKIMSIETLLVGFLALVVGLVAGIFISQFMMFATAHMFNTTLDSFKFVFSQAALIQTVIYFVVMFVVALIFNVTTVSRYKLIDLLNADKVTQTVKVRNLTVSVLLFLASLGIIAYSYTLLQHNGLKQIDDEFAMATALVSVGTALFFFSISGFLLRFMQMQKGFYYKGLHSFILRQFNARVNTAWVSISLVCAMLFVAVCGLGTGFSLVDSLNVSFSKLKTYDVSVSINPGSERSYTPGPADSYDYLSVVQKLDPEWDKTIKNAFQVDTYFAQSDPTTPSFTYSSIDAVTGKRFSDYFTGYSGQEDPAQKNVTLMRASQYNKLRVASGLEPVDFGTDGYMVWTLDTNLTKYWQDSLANNPELTIEGHKLHAVGGTLDIAQTQGGPALMPAFGIVVVADQSFPSSVVLTNSYILGNYQTPGDASETQFQGQIKQYFGDGAVTGSDSDPYSLMLVVTASEYIQSTAGFSGIVTYLALYIGLVLFIACAAILALQQLSEASDNARAYQVLAELGAEKGLASRALFVQIGVYFLFPLLMAAAHATCAMTIMVSVIKSIGNFDVASSIGGVVAVVAALYGGYFLVTFFAARSIIFRGAKRMQ</sequence>
<dbReference type="Proteomes" id="UP000787322">
    <property type="component" value="Unassembled WGS sequence"/>
</dbReference>
<dbReference type="PIRSF" id="PIRSF018968">
    <property type="entry name" value="ABC_permease_BceB"/>
    <property type="match status" value="1"/>
</dbReference>
<feature type="transmembrane region" description="Helical" evidence="6">
    <location>
        <begin position="288"/>
        <end position="313"/>
    </location>
</feature>
<dbReference type="InterPro" id="IPR052536">
    <property type="entry name" value="ABC-4_Integral_Memb_Prot"/>
</dbReference>
<evidence type="ECO:0000313" key="9">
    <source>
        <dbReference type="Proteomes" id="UP000787322"/>
    </source>
</evidence>
<feature type="domain" description="ABC3 transporter permease C-terminal" evidence="7">
    <location>
        <begin position="64"/>
        <end position="178"/>
    </location>
</feature>
<proteinExistence type="predicted"/>
<feature type="transmembrane region" description="Helical" evidence="6">
    <location>
        <begin position="200"/>
        <end position="224"/>
    </location>
</feature>
<evidence type="ECO:0000259" key="7">
    <source>
        <dbReference type="Pfam" id="PF02687"/>
    </source>
</evidence>
<dbReference type="Pfam" id="PF02687">
    <property type="entry name" value="FtsX"/>
    <property type="match status" value="1"/>
</dbReference>
<feature type="transmembrane region" description="Helical" evidence="6">
    <location>
        <begin position="17"/>
        <end position="34"/>
    </location>
</feature>
<accession>A0A9D5X3E4</accession>
<evidence type="ECO:0000256" key="3">
    <source>
        <dbReference type="ARBA" id="ARBA00022692"/>
    </source>
</evidence>
<dbReference type="AlphaFoldDB" id="A0A9D5X3E4"/>
<evidence type="ECO:0000256" key="4">
    <source>
        <dbReference type="ARBA" id="ARBA00022989"/>
    </source>
</evidence>
<organism evidence="8 9">
    <name type="scientific">Lancefieldella parvula</name>
    <dbReference type="NCBI Taxonomy" id="1382"/>
    <lineage>
        <taxon>Bacteria</taxon>
        <taxon>Bacillati</taxon>
        <taxon>Actinomycetota</taxon>
        <taxon>Coriobacteriia</taxon>
        <taxon>Coriobacteriales</taxon>
        <taxon>Atopobiaceae</taxon>
        <taxon>Lancefieldella</taxon>
    </lineage>
</organism>
<gene>
    <name evidence="8" type="ORF">HXK24_03275</name>
</gene>
<keyword evidence="5 6" id="KW-0472">Membrane</keyword>
<dbReference type="EMBL" id="JABZGU010000056">
    <property type="protein sequence ID" value="MBF4802831.1"/>
    <property type="molecule type" value="Genomic_DNA"/>
</dbReference>
<evidence type="ECO:0000256" key="5">
    <source>
        <dbReference type="ARBA" id="ARBA00023136"/>
    </source>
</evidence>
<dbReference type="GO" id="GO:0055085">
    <property type="term" value="P:transmembrane transport"/>
    <property type="evidence" value="ECO:0007669"/>
    <property type="project" value="InterPro"/>
</dbReference>